<evidence type="ECO:0000256" key="1">
    <source>
        <dbReference type="SAM" id="MobiDB-lite"/>
    </source>
</evidence>
<sequence>MLPKLFSATSVVTHHCTLLGCPLIVCPPVVRGLHRGRRQVSRDDGGRVATGQSPPTAERRHDEQVEGVVGVREAHTRGIRVVRTRISADASRGTGWKGICGLQRGRLRRIFAQELQPSSNPCVTAGRVDSSPAPSPVELLTCRPHDADVRARALRKMEDNPQNTLMELFAEVQHFLDIRQDAALLEQSSLPHVKVVESNQSLV</sequence>
<comment type="caution">
    <text evidence="2">The sequence shown here is derived from an EMBL/GenBank/DDBJ whole genome shotgun (WGS) entry which is preliminary data.</text>
</comment>
<feature type="region of interest" description="Disordered" evidence="1">
    <location>
        <begin position="37"/>
        <end position="65"/>
    </location>
</feature>
<proteinExistence type="predicted"/>
<dbReference type="PROSITE" id="PS51257">
    <property type="entry name" value="PROKAR_LIPOPROTEIN"/>
    <property type="match status" value="1"/>
</dbReference>
<evidence type="ECO:0000313" key="3">
    <source>
        <dbReference type="Proteomes" id="UP001303046"/>
    </source>
</evidence>
<gene>
    <name evidence="2" type="primary">Necator_chrIII.g10959</name>
    <name evidence="2" type="ORF">RB195_010194</name>
</gene>
<keyword evidence="3" id="KW-1185">Reference proteome</keyword>
<evidence type="ECO:0000313" key="2">
    <source>
        <dbReference type="EMBL" id="KAK6742779.1"/>
    </source>
</evidence>
<protein>
    <submittedName>
        <fullName evidence="2">Uncharacterized protein</fullName>
    </submittedName>
</protein>
<organism evidence="2 3">
    <name type="scientific">Necator americanus</name>
    <name type="common">Human hookworm</name>
    <dbReference type="NCBI Taxonomy" id="51031"/>
    <lineage>
        <taxon>Eukaryota</taxon>
        <taxon>Metazoa</taxon>
        <taxon>Ecdysozoa</taxon>
        <taxon>Nematoda</taxon>
        <taxon>Chromadorea</taxon>
        <taxon>Rhabditida</taxon>
        <taxon>Rhabditina</taxon>
        <taxon>Rhabditomorpha</taxon>
        <taxon>Strongyloidea</taxon>
        <taxon>Ancylostomatidae</taxon>
        <taxon>Bunostominae</taxon>
        <taxon>Necator</taxon>
    </lineage>
</organism>
<accession>A0ABR1CWV2</accession>
<reference evidence="2 3" key="1">
    <citation type="submission" date="2023-08" db="EMBL/GenBank/DDBJ databases">
        <title>A Necator americanus chromosomal reference genome.</title>
        <authorList>
            <person name="Ilik V."/>
            <person name="Petrzelkova K.J."/>
            <person name="Pardy F."/>
            <person name="Fuh T."/>
            <person name="Niatou-Singa F.S."/>
            <person name="Gouil Q."/>
            <person name="Baker L."/>
            <person name="Ritchie M.E."/>
            <person name="Jex A.R."/>
            <person name="Gazzola D."/>
            <person name="Li H."/>
            <person name="Toshio Fujiwara R."/>
            <person name="Zhan B."/>
            <person name="Aroian R.V."/>
            <person name="Pafco B."/>
            <person name="Schwarz E.M."/>
        </authorList>
    </citation>
    <scope>NUCLEOTIDE SEQUENCE [LARGE SCALE GENOMIC DNA]</scope>
    <source>
        <strain evidence="2 3">Aroian</strain>
        <tissue evidence="2">Whole animal</tissue>
    </source>
</reference>
<name>A0ABR1CWV2_NECAM</name>
<dbReference type="Proteomes" id="UP001303046">
    <property type="component" value="Unassembled WGS sequence"/>
</dbReference>
<dbReference type="EMBL" id="JAVFWL010000003">
    <property type="protein sequence ID" value="KAK6742779.1"/>
    <property type="molecule type" value="Genomic_DNA"/>
</dbReference>